<gene>
    <name evidence="5" type="ORF">EDD79_101850</name>
</gene>
<dbReference type="Gene3D" id="1.10.287.470">
    <property type="entry name" value="Helix hairpin bin"/>
    <property type="match status" value="1"/>
</dbReference>
<feature type="domain" description="YknX-like C-terminal permuted SH3-like" evidence="4">
    <location>
        <begin position="308"/>
        <end position="374"/>
    </location>
</feature>
<protein>
    <submittedName>
        <fullName evidence="5">RND family efflux transporter MFP subunit</fullName>
    </submittedName>
</protein>
<feature type="coiled-coil region" evidence="2">
    <location>
        <begin position="98"/>
        <end position="136"/>
    </location>
</feature>
<feature type="transmembrane region" description="Helical" evidence="3">
    <location>
        <begin position="7"/>
        <end position="25"/>
    </location>
</feature>
<reference evidence="5 6" key="1">
    <citation type="submission" date="2019-03" db="EMBL/GenBank/DDBJ databases">
        <title>Genomic Encyclopedia of Type Strains, Phase IV (KMG-IV): sequencing the most valuable type-strain genomes for metagenomic binning, comparative biology and taxonomic classification.</title>
        <authorList>
            <person name="Goeker M."/>
        </authorList>
    </citation>
    <scope>NUCLEOTIDE SEQUENCE [LARGE SCALE GENOMIC DNA]</scope>
    <source>
        <strain evidence="5 6">DSM 100013</strain>
    </source>
</reference>
<evidence type="ECO:0000313" key="6">
    <source>
        <dbReference type="Proteomes" id="UP000295504"/>
    </source>
</evidence>
<keyword evidence="6" id="KW-1185">Reference proteome</keyword>
<keyword evidence="2" id="KW-0175">Coiled coil</keyword>
<proteinExistence type="inferred from homology"/>
<dbReference type="AlphaFoldDB" id="A0A4R2TF41"/>
<keyword evidence="3" id="KW-1133">Transmembrane helix</keyword>
<dbReference type="Gene3D" id="2.40.50.100">
    <property type="match status" value="1"/>
</dbReference>
<dbReference type="SUPFAM" id="SSF111369">
    <property type="entry name" value="HlyD-like secretion proteins"/>
    <property type="match status" value="1"/>
</dbReference>
<keyword evidence="3" id="KW-0812">Transmembrane</keyword>
<evidence type="ECO:0000256" key="3">
    <source>
        <dbReference type="SAM" id="Phobius"/>
    </source>
</evidence>
<dbReference type="OrthoDB" id="2015187at2"/>
<sequence length="383" mass="43204">MRGKSFLVLSFYIVMCLIITVNINGCSNNDSEEERLTAIEVSEAQRGNITQWVTLTSQLKPVENVMIFAKTPGLNVTNVNFKVGDSVKEGDLLFELDKSILRQQVEHAKLNYDMAKDNYNKQRELLENQQKAMEDIAVLSTNRGLNKFVQGNSTLNVSGVIGNVEASLLAAKAQVDQSKMAYANTLRQLTELDYYSPIDGVISQLNVFENQIALNQQPALVITNTKILKSNIHVSEKLLDEIRINEEVYVDIDNDIRKGIVSLVNTVADPRSNLYLVEVIIDNEDNALKIGYFNKVRFQRAKKENVVVISKDAILFEGKDTYVFIEAEERVFKRRIELGIEQDDNVEIVSGVETGEKVVIKGQQYLKDKMKVQVVRGGNHENI</sequence>
<dbReference type="Gene3D" id="2.40.30.170">
    <property type="match status" value="1"/>
</dbReference>
<keyword evidence="3" id="KW-0472">Membrane</keyword>
<comment type="caution">
    <text evidence="5">The sequence shown here is derived from an EMBL/GenBank/DDBJ whole genome shotgun (WGS) entry which is preliminary data.</text>
</comment>
<dbReference type="InterPro" id="IPR058637">
    <property type="entry name" value="YknX-like_C"/>
</dbReference>
<name>A0A4R2TF41_9FIRM</name>
<evidence type="ECO:0000256" key="2">
    <source>
        <dbReference type="SAM" id="Coils"/>
    </source>
</evidence>
<evidence type="ECO:0000259" key="4">
    <source>
        <dbReference type="Pfam" id="PF25989"/>
    </source>
</evidence>
<organism evidence="5 6">
    <name type="scientific">Serpentinicella alkaliphila</name>
    <dbReference type="NCBI Taxonomy" id="1734049"/>
    <lineage>
        <taxon>Bacteria</taxon>
        <taxon>Bacillati</taxon>
        <taxon>Bacillota</taxon>
        <taxon>Clostridia</taxon>
        <taxon>Peptostreptococcales</taxon>
        <taxon>Natronincolaceae</taxon>
        <taxon>Serpentinicella</taxon>
    </lineage>
</organism>
<dbReference type="EMBL" id="SLYC01000018">
    <property type="protein sequence ID" value="TCQ02170.1"/>
    <property type="molecule type" value="Genomic_DNA"/>
</dbReference>
<dbReference type="GO" id="GO:0015562">
    <property type="term" value="F:efflux transmembrane transporter activity"/>
    <property type="evidence" value="ECO:0007669"/>
    <property type="project" value="TreeGrafter"/>
</dbReference>
<evidence type="ECO:0000256" key="1">
    <source>
        <dbReference type="ARBA" id="ARBA00009477"/>
    </source>
</evidence>
<dbReference type="Proteomes" id="UP000295504">
    <property type="component" value="Unassembled WGS sequence"/>
</dbReference>
<accession>A0A4R2TF41</accession>
<dbReference type="RefSeq" id="WP_132848571.1">
    <property type="nucleotide sequence ID" value="NZ_CP058648.1"/>
</dbReference>
<dbReference type="NCBIfam" id="TIGR01730">
    <property type="entry name" value="RND_mfp"/>
    <property type="match status" value="1"/>
</dbReference>
<dbReference type="InterPro" id="IPR006143">
    <property type="entry name" value="RND_pump_MFP"/>
</dbReference>
<comment type="similarity">
    <text evidence="1">Belongs to the membrane fusion protein (MFP) (TC 8.A.1) family.</text>
</comment>
<evidence type="ECO:0000313" key="5">
    <source>
        <dbReference type="EMBL" id="TCQ02170.1"/>
    </source>
</evidence>
<dbReference type="Gene3D" id="2.40.420.20">
    <property type="match status" value="1"/>
</dbReference>
<dbReference type="PANTHER" id="PTHR30469:SF15">
    <property type="entry name" value="HLYD FAMILY OF SECRETION PROTEINS"/>
    <property type="match status" value="1"/>
</dbReference>
<dbReference type="PANTHER" id="PTHR30469">
    <property type="entry name" value="MULTIDRUG RESISTANCE PROTEIN MDTA"/>
    <property type="match status" value="1"/>
</dbReference>
<dbReference type="GO" id="GO:1990281">
    <property type="term" value="C:efflux pump complex"/>
    <property type="evidence" value="ECO:0007669"/>
    <property type="project" value="TreeGrafter"/>
</dbReference>
<dbReference type="Pfam" id="PF25989">
    <property type="entry name" value="YknX_C"/>
    <property type="match status" value="1"/>
</dbReference>